<protein>
    <submittedName>
        <fullName evidence="1">2210_t:CDS:1</fullName>
    </submittedName>
</protein>
<organism evidence="1 2">
    <name type="scientific">Cetraspora pellucida</name>
    <dbReference type="NCBI Taxonomy" id="1433469"/>
    <lineage>
        <taxon>Eukaryota</taxon>
        <taxon>Fungi</taxon>
        <taxon>Fungi incertae sedis</taxon>
        <taxon>Mucoromycota</taxon>
        <taxon>Glomeromycotina</taxon>
        <taxon>Glomeromycetes</taxon>
        <taxon>Diversisporales</taxon>
        <taxon>Gigasporaceae</taxon>
        <taxon>Cetraspora</taxon>
    </lineage>
</organism>
<dbReference type="AlphaFoldDB" id="A0A9N9CIC5"/>
<dbReference type="Proteomes" id="UP000789759">
    <property type="component" value="Unassembled WGS sequence"/>
</dbReference>
<dbReference type="EMBL" id="CAJVQA010004629">
    <property type="protein sequence ID" value="CAG8602829.1"/>
    <property type="molecule type" value="Genomic_DNA"/>
</dbReference>
<keyword evidence="2" id="KW-1185">Reference proteome</keyword>
<sequence>MSVNVVFTQRAFANALHPSKVSGAPRYKEVKVVFDKEYLQMLLHHYNRVD</sequence>
<proteinExistence type="predicted"/>
<accession>A0A9N9CIC5</accession>
<evidence type="ECO:0000313" key="2">
    <source>
        <dbReference type="Proteomes" id="UP000789759"/>
    </source>
</evidence>
<evidence type="ECO:0000313" key="1">
    <source>
        <dbReference type="EMBL" id="CAG8602829.1"/>
    </source>
</evidence>
<reference evidence="1" key="1">
    <citation type="submission" date="2021-06" db="EMBL/GenBank/DDBJ databases">
        <authorList>
            <person name="Kallberg Y."/>
            <person name="Tangrot J."/>
            <person name="Rosling A."/>
        </authorList>
    </citation>
    <scope>NUCLEOTIDE SEQUENCE</scope>
    <source>
        <strain evidence="1">FL966</strain>
    </source>
</reference>
<comment type="caution">
    <text evidence="1">The sequence shown here is derived from an EMBL/GenBank/DDBJ whole genome shotgun (WGS) entry which is preliminary data.</text>
</comment>
<gene>
    <name evidence="1" type="ORF">CPELLU_LOCUS7077</name>
</gene>
<name>A0A9N9CIC5_9GLOM</name>